<dbReference type="EMBL" id="JUIW01000002">
    <property type="protein sequence ID" value="RYJ44897.1"/>
    <property type="molecule type" value="Genomic_DNA"/>
</dbReference>
<dbReference type="SUPFAM" id="SSF55729">
    <property type="entry name" value="Acyl-CoA N-acyltransferases (Nat)"/>
    <property type="match status" value="1"/>
</dbReference>
<dbReference type="GO" id="GO:0016747">
    <property type="term" value="F:acyltransferase activity, transferring groups other than amino-acyl groups"/>
    <property type="evidence" value="ECO:0007669"/>
    <property type="project" value="InterPro"/>
</dbReference>
<dbReference type="Gene3D" id="3.40.630.30">
    <property type="match status" value="1"/>
</dbReference>
<dbReference type="CDD" id="cd04301">
    <property type="entry name" value="NAT_SF"/>
    <property type="match status" value="1"/>
</dbReference>
<accession>A0A444WGH8</accession>
<evidence type="ECO:0000313" key="2">
    <source>
        <dbReference type="EMBL" id="RYJ44897.1"/>
    </source>
</evidence>
<dbReference type="Pfam" id="PF00583">
    <property type="entry name" value="Acetyltransf_1"/>
    <property type="match status" value="1"/>
</dbReference>
<keyword evidence="3" id="KW-1185">Reference proteome</keyword>
<gene>
    <name evidence="2" type="ORF">NU09_0531</name>
</gene>
<name>A0A444WGH8_9FLAO</name>
<protein>
    <submittedName>
        <fullName evidence="2">GCN5-related N-acetyltransferase</fullName>
    </submittedName>
</protein>
<proteinExistence type="predicted"/>
<dbReference type="PROSITE" id="PS51186">
    <property type="entry name" value="GNAT"/>
    <property type="match status" value="1"/>
</dbReference>
<dbReference type="RefSeq" id="WP_129749711.1">
    <property type="nucleotide sequence ID" value="NZ_JUIW01000002.1"/>
</dbReference>
<feature type="domain" description="N-acetyltransferase" evidence="1">
    <location>
        <begin position="2"/>
        <end position="148"/>
    </location>
</feature>
<dbReference type="InterPro" id="IPR000182">
    <property type="entry name" value="GNAT_dom"/>
</dbReference>
<keyword evidence="2" id="KW-0808">Transferase</keyword>
<dbReference type="OrthoDB" id="961272at2"/>
<sequence>MITIREYTPLDRESLIKLLRLNIPKYFAPEEEQDLIDYLDKHIYSYFIILLHNEIVGAGGFNISEDKTTGTLSWDFFHPEHQGAGLGTTLTLYRIKKLKEIKTITKIMVRTSQLAYKFYQKFGFETQEIVKDYWGKDLDLYRMENSIEKIN</sequence>
<dbReference type="Proteomes" id="UP000289775">
    <property type="component" value="Unassembled WGS sequence"/>
</dbReference>
<dbReference type="InterPro" id="IPR016181">
    <property type="entry name" value="Acyl_CoA_acyltransferase"/>
</dbReference>
<evidence type="ECO:0000259" key="1">
    <source>
        <dbReference type="PROSITE" id="PS51186"/>
    </source>
</evidence>
<evidence type="ECO:0000313" key="3">
    <source>
        <dbReference type="Proteomes" id="UP000289775"/>
    </source>
</evidence>
<comment type="caution">
    <text evidence="2">The sequence shown here is derived from an EMBL/GenBank/DDBJ whole genome shotgun (WGS) entry which is preliminary data.</text>
</comment>
<dbReference type="AlphaFoldDB" id="A0A444WGH8"/>
<reference evidence="2 3" key="1">
    <citation type="submission" date="2014-12" db="EMBL/GenBank/DDBJ databases">
        <title>Genome sequence of Flavobacterium beibuense RSKm HC5.</title>
        <authorList>
            <person name="Kim J.F."/>
            <person name="Song J.Y."/>
            <person name="Kwak M.-J."/>
            <person name="Lee S.-W."/>
        </authorList>
    </citation>
    <scope>NUCLEOTIDE SEQUENCE [LARGE SCALE GENOMIC DNA]</scope>
    <source>
        <strain evidence="2 3">RSKm HC5</strain>
    </source>
</reference>
<organism evidence="2 3">
    <name type="scientific">Flavobacterium beibuense</name>
    <dbReference type="NCBI Taxonomy" id="657326"/>
    <lineage>
        <taxon>Bacteria</taxon>
        <taxon>Pseudomonadati</taxon>
        <taxon>Bacteroidota</taxon>
        <taxon>Flavobacteriia</taxon>
        <taxon>Flavobacteriales</taxon>
        <taxon>Flavobacteriaceae</taxon>
        <taxon>Flavobacterium</taxon>
    </lineage>
</organism>